<sequence>MGQLEKNIKSIAQERIRRIERARSSHHDEYHRFSRRSTQVEVKAKFPNPDSWNFRNDFNPFKVRAKSEVYEYTIKKALSKNTYELLQPVEFNVGKTGGGSRTITNFGIPDEAVSRLVYTSLMTKNKTALSSRSYAYRKDVNVFDAIDYISREWREFSRLYVAEHDLHDYFGSIQHSFIEQSISDLNLHATPRERSILKLFMNYPEPQFLGGNLTHEERPRGRGIPQGTSSSLFLSNVALTPLDRRLERLGVGFARFSDDLLIWGADYNAVVSAVTELLSWTEESGVQISHGKSPGIQIMNRFEVNSEMKTTDAIVFLSHKINLRSARISDRSINNLKRNVKRLIYANLIREPLRNTQNPVQLREGIDRDYLTFVSQLRRLIYGSLSEAQVRRLLTAPVAPKVRFTGRVAQFPTISTLEDWKEFDAWVLRQVAGALKKRSKIINAQMKFADYPMPWAERPQKLRNLTMRSTRNGSLVNASLPSAHKMAKLVKKTTSIHGMHVLETPHSIY</sequence>
<keyword evidence="2" id="KW-0548">Nucleotidyltransferase</keyword>
<dbReference type="Pfam" id="PF00078">
    <property type="entry name" value="RVT_1"/>
    <property type="match status" value="1"/>
</dbReference>
<protein>
    <submittedName>
        <fullName evidence="2">Reverse transcriptase domain-containing protein</fullName>
    </submittedName>
</protein>
<organism evidence="2 3">
    <name type="scientific">Kocuria salsicia</name>
    <dbReference type="NCBI Taxonomy" id="664639"/>
    <lineage>
        <taxon>Bacteria</taxon>
        <taxon>Bacillati</taxon>
        <taxon>Actinomycetota</taxon>
        <taxon>Actinomycetes</taxon>
        <taxon>Micrococcales</taxon>
        <taxon>Micrococcaceae</taxon>
        <taxon>Kocuria</taxon>
    </lineage>
</organism>
<dbReference type="PANTHER" id="PTHR34047">
    <property type="entry name" value="NUCLEAR INTRON MATURASE 1, MITOCHONDRIAL-RELATED"/>
    <property type="match status" value="1"/>
</dbReference>
<evidence type="ECO:0000313" key="3">
    <source>
        <dbReference type="Proteomes" id="UP001553031"/>
    </source>
</evidence>
<comment type="caution">
    <text evidence="2">The sequence shown here is derived from an EMBL/GenBank/DDBJ whole genome shotgun (WGS) entry which is preliminary data.</text>
</comment>
<evidence type="ECO:0000313" key="2">
    <source>
        <dbReference type="EMBL" id="MEV8157269.1"/>
    </source>
</evidence>
<dbReference type="EMBL" id="JBFBLL010000002">
    <property type="protein sequence ID" value="MEV8157269.1"/>
    <property type="molecule type" value="Genomic_DNA"/>
</dbReference>
<proteinExistence type="predicted"/>
<feature type="domain" description="Reverse transcriptase" evidence="1">
    <location>
        <begin position="74"/>
        <end position="321"/>
    </location>
</feature>
<gene>
    <name evidence="2" type="ORF">AB0O96_03540</name>
</gene>
<name>A0ABV3KDL9_9MICC</name>
<dbReference type="Proteomes" id="UP001553031">
    <property type="component" value="Unassembled WGS sequence"/>
</dbReference>
<accession>A0ABV3KDL9</accession>
<dbReference type="PANTHER" id="PTHR34047:SF8">
    <property type="entry name" value="PROTEIN YKFC"/>
    <property type="match status" value="1"/>
</dbReference>
<dbReference type="SUPFAM" id="SSF56672">
    <property type="entry name" value="DNA/RNA polymerases"/>
    <property type="match status" value="1"/>
</dbReference>
<dbReference type="InterPro" id="IPR051083">
    <property type="entry name" value="GrpII_Intron_Splice-Mob/Def"/>
</dbReference>
<keyword evidence="3" id="KW-1185">Reference proteome</keyword>
<dbReference type="InterPro" id="IPR043502">
    <property type="entry name" value="DNA/RNA_pol_sf"/>
</dbReference>
<keyword evidence="2" id="KW-0695">RNA-directed DNA polymerase</keyword>
<keyword evidence="2" id="KW-0808">Transferase</keyword>
<dbReference type="GO" id="GO:0003964">
    <property type="term" value="F:RNA-directed DNA polymerase activity"/>
    <property type="evidence" value="ECO:0007669"/>
    <property type="project" value="UniProtKB-KW"/>
</dbReference>
<dbReference type="PROSITE" id="PS50878">
    <property type="entry name" value="RT_POL"/>
    <property type="match status" value="1"/>
</dbReference>
<evidence type="ECO:0000259" key="1">
    <source>
        <dbReference type="PROSITE" id="PS50878"/>
    </source>
</evidence>
<dbReference type="InterPro" id="IPR000477">
    <property type="entry name" value="RT_dom"/>
</dbReference>
<reference evidence="2 3" key="1">
    <citation type="submission" date="2024-06" db="EMBL/GenBank/DDBJ databases">
        <title>The Natural Products Discovery Center: Release of the First 8490 Sequenced Strains for Exploring Actinobacteria Biosynthetic Diversity.</title>
        <authorList>
            <person name="Kalkreuter E."/>
            <person name="Kautsar S.A."/>
            <person name="Yang D."/>
            <person name="Bader C.D."/>
            <person name="Teijaro C.N."/>
            <person name="Fluegel L."/>
            <person name="Davis C.M."/>
            <person name="Simpson J.R."/>
            <person name="Lauterbach L."/>
            <person name="Steele A.D."/>
            <person name="Gui C."/>
            <person name="Meng S."/>
            <person name="Li G."/>
            <person name="Viehrig K."/>
            <person name="Ye F."/>
            <person name="Su P."/>
            <person name="Kiefer A.F."/>
            <person name="Nichols A."/>
            <person name="Cepeda A.J."/>
            <person name="Yan W."/>
            <person name="Fan B."/>
            <person name="Jiang Y."/>
            <person name="Adhikari A."/>
            <person name="Zheng C.-J."/>
            <person name="Schuster L."/>
            <person name="Cowan T.M."/>
            <person name="Smanski M.J."/>
            <person name="Chevrette M.G."/>
            <person name="De Carvalho L.P.S."/>
            <person name="Shen B."/>
        </authorList>
    </citation>
    <scope>NUCLEOTIDE SEQUENCE [LARGE SCALE GENOMIC DNA]</scope>
    <source>
        <strain evidence="2 3">NPDC079179</strain>
    </source>
</reference>
<dbReference type="RefSeq" id="WP_363783939.1">
    <property type="nucleotide sequence ID" value="NZ_JBFBLL010000002.1"/>
</dbReference>